<sequence length="140" mass="15523">MADARTLCDESKEGSSIDNPIIIDDDEWSFQQCISKPDDSDGDTEPLTTPEFEAYFSDRRFHLPQGNSECPVTEPTSVLAPNKLTHNQGFDFPVSDLTTCTHVKEERPESAKTAAGDGSTSLTRQEWKLLLDSRGSGILW</sequence>
<proteinExistence type="predicted"/>
<accession>A0A1F5L349</accession>
<dbReference type="AlphaFoldDB" id="A0A1F5L349"/>
<evidence type="ECO:0000256" key="1">
    <source>
        <dbReference type="SAM" id="MobiDB-lite"/>
    </source>
</evidence>
<dbReference type="EMBL" id="LXJU01000039">
    <property type="protein sequence ID" value="OGE47648.1"/>
    <property type="molecule type" value="Genomic_DNA"/>
</dbReference>
<evidence type="ECO:0000313" key="2">
    <source>
        <dbReference type="EMBL" id="OGE47648.1"/>
    </source>
</evidence>
<feature type="region of interest" description="Disordered" evidence="1">
    <location>
        <begin position="1"/>
        <end position="20"/>
    </location>
</feature>
<dbReference type="RefSeq" id="XP_022483106.1">
    <property type="nucleotide sequence ID" value="XM_022637054.1"/>
</dbReference>
<dbReference type="OrthoDB" id="4313189at2759"/>
<organism evidence="2 3">
    <name type="scientific">Penicillium arizonense</name>
    <dbReference type="NCBI Taxonomy" id="1835702"/>
    <lineage>
        <taxon>Eukaryota</taxon>
        <taxon>Fungi</taxon>
        <taxon>Dikarya</taxon>
        <taxon>Ascomycota</taxon>
        <taxon>Pezizomycotina</taxon>
        <taxon>Eurotiomycetes</taxon>
        <taxon>Eurotiomycetidae</taxon>
        <taxon>Eurotiales</taxon>
        <taxon>Aspergillaceae</taxon>
        <taxon>Penicillium</taxon>
    </lineage>
</organism>
<comment type="caution">
    <text evidence="2">The sequence shown here is derived from an EMBL/GenBank/DDBJ whole genome shotgun (WGS) entry which is preliminary data.</text>
</comment>
<dbReference type="Proteomes" id="UP000177622">
    <property type="component" value="Unassembled WGS sequence"/>
</dbReference>
<evidence type="ECO:0000313" key="3">
    <source>
        <dbReference type="Proteomes" id="UP000177622"/>
    </source>
</evidence>
<feature type="compositionally biased region" description="Basic and acidic residues" evidence="1">
    <location>
        <begin position="1"/>
        <end position="15"/>
    </location>
</feature>
<name>A0A1F5L349_PENAI</name>
<gene>
    <name evidence="2" type="ORF">PENARI_c039G11367</name>
</gene>
<dbReference type="GeneID" id="34581788"/>
<protein>
    <submittedName>
        <fullName evidence="2">Uncharacterized protein</fullName>
    </submittedName>
</protein>
<keyword evidence="3" id="KW-1185">Reference proteome</keyword>
<reference evidence="2 3" key="1">
    <citation type="journal article" date="2016" name="Sci. Rep.">
        <title>Penicillium arizonense, a new, genome sequenced fungal species, reveals a high chemical diversity in secreted metabolites.</title>
        <authorList>
            <person name="Grijseels S."/>
            <person name="Nielsen J.C."/>
            <person name="Randelovic M."/>
            <person name="Nielsen J."/>
            <person name="Nielsen K.F."/>
            <person name="Workman M."/>
            <person name="Frisvad J.C."/>
        </authorList>
    </citation>
    <scope>NUCLEOTIDE SEQUENCE [LARGE SCALE GENOMIC DNA]</scope>
    <source>
        <strain evidence="2 3">CBS 141311</strain>
    </source>
</reference>